<name>A0ABN3JVG5_9ACTN</name>
<proteinExistence type="predicted"/>
<sequence length="104" mass="10786">MTSATPSGEHQAIKNKEIAKAVERLIAASFDLFRACSLAAVSVEAAEIANKAREVAGTCDEIGARIASGELSGDKLVAALGYLKAANEFATALKNPVSEPKPSR</sequence>
<evidence type="ECO:0000313" key="1">
    <source>
        <dbReference type="EMBL" id="GAA2441602.1"/>
    </source>
</evidence>
<comment type="caution">
    <text evidence="1">The sequence shown here is derived from an EMBL/GenBank/DDBJ whole genome shotgun (WGS) entry which is preliminary data.</text>
</comment>
<accession>A0ABN3JVG5</accession>
<gene>
    <name evidence="1" type="ORF">GCM10010191_67310</name>
</gene>
<dbReference type="Proteomes" id="UP001501231">
    <property type="component" value="Unassembled WGS sequence"/>
</dbReference>
<reference evidence="1 2" key="1">
    <citation type="journal article" date="2019" name="Int. J. Syst. Evol. Microbiol.">
        <title>The Global Catalogue of Microorganisms (GCM) 10K type strain sequencing project: providing services to taxonomists for standard genome sequencing and annotation.</title>
        <authorList>
            <consortium name="The Broad Institute Genomics Platform"/>
            <consortium name="The Broad Institute Genome Sequencing Center for Infectious Disease"/>
            <person name="Wu L."/>
            <person name="Ma J."/>
        </authorList>
    </citation>
    <scope>NUCLEOTIDE SEQUENCE [LARGE SCALE GENOMIC DNA]</scope>
    <source>
        <strain evidence="1 2">JCM 3325</strain>
    </source>
</reference>
<dbReference type="RefSeq" id="WP_344594477.1">
    <property type="nucleotide sequence ID" value="NZ_BAAARW010000026.1"/>
</dbReference>
<keyword evidence="2" id="KW-1185">Reference proteome</keyword>
<evidence type="ECO:0000313" key="2">
    <source>
        <dbReference type="Proteomes" id="UP001501231"/>
    </source>
</evidence>
<organism evidence="1 2">
    <name type="scientific">Actinomadura vinacea</name>
    <dbReference type="NCBI Taxonomy" id="115336"/>
    <lineage>
        <taxon>Bacteria</taxon>
        <taxon>Bacillati</taxon>
        <taxon>Actinomycetota</taxon>
        <taxon>Actinomycetes</taxon>
        <taxon>Streptosporangiales</taxon>
        <taxon>Thermomonosporaceae</taxon>
        <taxon>Actinomadura</taxon>
    </lineage>
</organism>
<protein>
    <submittedName>
        <fullName evidence="1">Uncharacterized protein</fullName>
    </submittedName>
</protein>
<dbReference type="EMBL" id="BAAARW010000026">
    <property type="protein sequence ID" value="GAA2441602.1"/>
    <property type="molecule type" value="Genomic_DNA"/>
</dbReference>